<dbReference type="InterPro" id="IPR027640">
    <property type="entry name" value="Kinesin-like_fam"/>
</dbReference>
<dbReference type="SUPFAM" id="SSF52540">
    <property type="entry name" value="P-loop containing nucleoside triphosphate hydrolases"/>
    <property type="match status" value="1"/>
</dbReference>
<dbReference type="GO" id="GO:0007018">
    <property type="term" value="P:microtubule-based movement"/>
    <property type="evidence" value="ECO:0007669"/>
    <property type="project" value="InterPro"/>
</dbReference>
<dbReference type="GO" id="GO:0008017">
    <property type="term" value="F:microtubule binding"/>
    <property type="evidence" value="ECO:0007669"/>
    <property type="project" value="InterPro"/>
</dbReference>
<evidence type="ECO:0000313" key="7">
    <source>
        <dbReference type="EMBL" id="KAL1527776.1"/>
    </source>
</evidence>
<dbReference type="PANTHER" id="PTHR47972:SF28">
    <property type="entry name" value="KINESIN-LIKE PROTEIN KLP-3"/>
    <property type="match status" value="1"/>
</dbReference>
<keyword evidence="1" id="KW-0547">Nucleotide-binding</keyword>
<feature type="region of interest" description="Disordered" evidence="5">
    <location>
        <begin position="996"/>
        <end position="1027"/>
    </location>
</feature>
<organism evidence="7 8">
    <name type="scientific">Prymnesium parvum</name>
    <name type="common">Toxic golden alga</name>
    <dbReference type="NCBI Taxonomy" id="97485"/>
    <lineage>
        <taxon>Eukaryota</taxon>
        <taxon>Haptista</taxon>
        <taxon>Haptophyta</taxon>
        <taxon>Prymnesiophyceae</taxon>
        <taxon>Prymnesiales</taxon>
        <taxon>Prymnesiaceae</taxon>
        <taxon>Prymnesium</taxon>
    </lineage>
</organism>
<evidence type="ECO:0000256" key="5">
    <source>
        <dbReference type="SAM" id="MobiDB-lite"/>
    </source>
</evidence>
<feature type="region of interest" description="Disordered" evidence="5">
    <location>
        <begin position="842"/>
        <end position="886"/>
    </location>
</feature>
<feature type="coiled-coil region" evidence="4">
    <location>
        <begin position="619"/>
        <end position="757"/>
    </location>
</feature>
<dbReference type="InterPro" id="IPR027417">
    <property type="entry name" value="P-loop_NTPase"/>
</dbReference>
<accession>A0AB34K460</accession>
<dbReference type="GO" id="GO:0015630">
    <property type="term" value="C:microtubule cytoskeleton"/>
    <property type="evidence" value="ECO:0007669"/>
    <property type="project" value="TreeGrafter"/>
</dbReference>
<dbReference type="Proteomes" id="UP001515480">
    <property type="component" value="Unassembled WGS sequence"/>
</dbReference>
<protein>
    <recommendedName>
        <fullName evidence="6">Kinesin motor domain-containing protein</fullName>
    </recommendedName>
</protein>
<dbReference type="Pfam" id="PF00225">
    <property type="entry name" value="Kinesin"/>
    <property type="match status" value="1"/>
</dbReference>
<name>A0AB34K460_PRYPA</name>
<evidence type="ECO:0000259" key="6">
    <source>
        <dbReference type="PROSITE" id="PS50067"/>
    </source>
</evidence>
<comment type="caution">
    <text evidence="7">The sequence shown here is derived from an EMBL/GenBank/DDBJ whole genome shotgun (WGS) entry which is preliminary data.</text>
</comment>
<keyword evidence="8" id="KW-1185">Reference proteome</keyword>
<dbReference type="PRINTS" id="PR00380">
    <property type="entry name" value="KINESINHEAVY"/>
</dbReference>
<dbReference type="GO" id="GO:0003777">
    <property type="term" value="F:microtubule motor activity"/>
    <property type="evidence" value="ECO:0007669"/>
    <property type="project" value="InterPro"/>
</dbReference>
<dbReference type="PANTHER" id="PTHR47972">
    <property type="entry name" value="KINESIN-LIKE PROTEIN KLP-3"/>
    <property type="match status" value="1"/>
</dbReference>
<dbReference type="PROSITE" id="PS00411">
    <property type="entry name" value="KINESIN_MOTOR_1"/>
    <property type="match status" value="1"/>
</dbReference>
<feature type="domain" description="Kinesin motor" evidence="6">
    <location>
        <begin position="275"/>
        <end position="601"/>
    </location>
</feature>
<sequence length="1041" mass="112003">MDQLNKPEGNRRVAWEEVASTAVTSLQAPNGSAVRRQSFAPAGGQTGYIYTQLMRVPSCHYRCLSVYYPYPALPRRDSSKKNKDLENQINFLNTQLDAKDGEVNQLLVRLQLADNAQLAKEDQLCAAKAEQDKLLQEIKKLQAVVTEHERREQLAAEKEAAERAANGPPPPLPAEVQRELLQSFDEAALMLCKEAAFKAGVAEADFCVGQAGFDSAAMVEAGLSMAQIAEQYLRAAMERAVSAVEPARLEAVRKWQNERKHRQQLQDQLQELKGSIRVLCRMRPATTSEGAAVANVTSDTTLSLSQPGKDDRKNFTFDHVFGSACDQASVFEEVEPVIHSVLNGFNTGSGKTFTMEGVREAGGHSIGINPRAVKHLFELIAERRQLSAMSSEASDGWTYEVAVSYLEIYNENLRDLLAPPTKDKKVAALEVRSAPGAPVSVPNLTTITVDSAEEVQSALQRGASRRSVAATKMNSTSSRSHSIVMVTVVGRQAGTGASTHGKLHLVDLAGSERVKKSEVTGQGMTEAQNINKSLSALGDVMAALQEKSKHIPFRNSKLTQLLADSLGGNSKTFMFVNISPAEAAASETLCSLNFASRVRRVEMGKASSRRVEGASLQDLNAAQSAAERASQESNALRQRLTELEREVALSRDAHASIEAELQRERHRATEYRETEEFIRAQGQQRQQLEIDEEKKRIAALETRLKETTSKLAASEKLAQGYAAELAARPIAPSPDRKATAEETMQALAALRQAASERLNGVIPRLNTSGSTEAAASSTQQMAAPPAHPAVPEAFEGSREDLASCAALDLMDAPICFTGSTVPHLMPVRPPPHSTPLLDEVGAAAAPASGKKSRSPEAAFGNMPVGTPTRVEPGTTPAKLSRPDGVDSVKSARKVHFKFSSGKNENGAEGGVSLFPTFALPFEKENETYVPPTPTGGSSARGLRKPVSSMNSVFNSAINATSMQGKREASKSSFSFDPVPAPIQTSLGGASRVLVGGKAARGPRQSLSGGNGIVKRSRRSSISSLVGVPESAIKRYSRPAWQ</sequence>
<proteinExistence type="inferred from homology"/>
<evidence type="ECO:0000313" key="8">
    <source>
        <dbReference type="Proteomes" id="UP001515480"/>
    </source>
</evidence>
<evidence type="ECO:0000256" key="3">
    <source>
        <dbReference type="PROSITE-ProRule" id="PRU00283"/>
    </source>
</evidence>
<dbReference type="InterPro" id="IPR036961">
    <property type="entry name" value="Kinesin_motor_dom_sf"/>
</dbReference>
<comment type="caution">
    <text evidence="3">Lacks conserved residue(s) required for the propagation of feature annotation.</text>
</comment>
<reference evidence="7 8" key="1">
    <citation type="journal article" date="2024" name="Science">
        <title>Giant polyketide synthase enzymes in the biosynthesis of giant marine polyether toxins.</title>
        <authorList>
            <person name="Fallon T.R."/>
            <person name="Shende V.V."/>
            <person name="Wierzbicki I.H."/>
            <person name="Pendleton A.L."/>
            <person name="Watervoot N.F."/>
            <person name="Auber R.P."/>
            <person name="Gonzalez D.J."/>
            <person name="Wisecaver J.H."/>
            <person name="Moore B.S."/>
        </authorList>
    </citation>
    <scope>NUCLEOTIDE SEQUENCE [LARGE SCALE GENOMIC DNA]</scope>
    <source>
        <strain evidence="7 8">12B1</strain>
    </source>
</reference>
<dbReference type="PROSITE" id="PS50067">
    <property type="entry name" value="KINESIN_MOTOR_2"/>
    <property type="match status" value="1"/>
</dbReference>
<dbReference type="AlphaFoldDB" id="A0AB34K460"/>
<evidence type="ECO:0000256" key="4">
    <source>
        <dbReference type="SAM" id="Coils"/>
    </source>
</evidence>
<evidence type="ECO:0000256" key="1">
    <source>
        <dbReference type="ARBA" id="ARBA00022741"/>
    </source>
</evidence>
<keyword evidence="4" id="KW-0175">Coiled coil</keyword>
<comment type="similarity">
    <text evidence="3">Belongs to the TRAFAC class myosin-kinesin ATPase superfamily. Kinesin family.</text>
</comment>
<dbReference type="EMBL" id="JBGBPQ010000002">
    <property type="protein sequence ID" value="KAL1527776.1"/>
    <property type="molecule type" value="Genomic_DNA"/>
</dbReference>
<dbReference type="InterPro" id="IPR001752">
    <property type="entry name" value="Kinesin_motor_dom"/>
</dbReference>
<dbReference type="Gene3D" id="3.40.850.10">
    <property type="entry name" value="Kinesin motor domain"/>
    <property type="match status" value="1"/>
</dbReference>
<dbReference type="GO" id="GO:0005524">
    <property type="term" value="F:ATP binding"/>
    <property type="evidence" value="ECO:0007669"/>
    <property type="project" value="UniProtKB-KW"/>
</dbReference>
<evidence type="ECO:0000256" key="2">
    <source>
        <dbReference type="ARBA" id="ARBA00022840"/>
    </source>
</evidence>
<keyword evidence="2" id="KW-0067">ATP-binding</keyword>
<dbReference type="SMART" id="SM00129">
    <property type="entry name" value="KISc"/>
    <property type="match status" value="1"/>
</dbReference>
<gene>
    <name evidence="7" type="ORF">AB1Y20_009161</name>
</gene>
<dbReference type="InterPro" id="IPR019821">
    <property type="entry name" value="Kinesin_motor_CS"/>
</dbReference>
<feature type="coiled-coil region" evidence="4">
    <location>
        <begin position="131"/>
        <end position="164"/>
    </location>
</feature>
<feature type="coiled-coil region" evidence="4">
    <location>
        <begin position="75"/>
        <end position="102"/>
    </location>
</feature>